<proteinExistence type="predicted"/>
<dbReference type="PANTHER" id="PTHR37984">
    <property type="entry name" value="PROTEIN CBG26694"/>
    <property type="match status" value="1"/>
</dbReference>
<dbReference type="SUPFAM" id="SSF53098">
    <property type="entry name" value="Ribonuclease H-like"/>
    <property type="match status" value="1"/>
</dbReference>
<accession>A0A6L2JEP7</accession>
<feature type="region of interest" description="Disordered" evidence="6">
    <location>
        <begin position="1"/>
        <end position="31"/>
    </location>
</feature>
<feature type="compositionally biased region" description="Basic and acidic residues" evidence="6">
    <location>
        <begin position="1612"/>
        <end position="1623"/>
    </location>
</feature>
<dbReference type="GO" id="GO:0004519">
    <property type="term" value="F:endonuclease activity"/>
    <property type="evidence" value="ECO:0007669"/>
    <property type="project" value="UniProtKB-KW"/>
</dbReference>
<keyword evidence="4" id="KW-0255">Endonuclease</keyword>
<feature type="coiled-coil region" evidence="5">
    <location>
        <begin position="2640"/>
        <end position="2692"/>
    </location>
</feature>
<dbReference type="InterPro" id="IPR041588">
    <property type="entry name" value="Integrase_H2C2"/>
</dbReference>
<dbReference type="InterPro" id="IPR001584">
    <property type="entry name" value="Integrase_cat-core"/>
</dbReference>
<evidence type="ECO:0000256" key="5">
    <source>
        <dbReference type="SAM" id="Coils"/>
    </source>
</evidence>
<dbReference type="Gene3D" id="3.30.420.10">
    <property type="entry name" value="Ribonuclease H-like superfamily/Ribonuclease H"/>
    <property type="match status" value="1"/>
</dbReference>
<feature type="region of interest" description="Disordered" evidence="6">
    <location>
        <begin position="1612"/>
        <end position="1631"/>
    </location>
</feature>
<dbReference type="GO" id="GO:0008270">
    <property type="term" value="F:zinc ion binding"/>
    <property type="evidence" value="ECO:0007669"/>
    <property type="project" value="InterPro"/>
</dbReference>
<keyword evidence="5" id="KW-0175">Coiled coil</keyword>
<feature type="region of interest" description="Disordered" evidence="6">
    <location>
        <begin position="1773"/>
        <end position="1796"/>
    </location>
</feature>
<dbReference type="Pfam" id="PF17921">
    <property type="entry name" value="Integrase_H2C2"/>
    <property type="match status" value="1"/>
</dbReference>
<dbReference type="InterPro" id="IPR005162">
    <property type="entry name" value="Retrotrans_gag_dom"/>
</dbReference>
<dbReference type="InterPro" id="IPR021109">
    <property type="entry name" value="Peptidase_aspartic_dom_sf"/>
</dbReference>
<dbReference type="SUPFAM" id="SSF57756">
    <property type="entry name" value="Retrovirus zinc finger-like domains"/>
    <property type="match status" value="1"/>
</dbReference>
<feature type="domain" description="Integrase catalytic" evidence="7">
    <location>
        <begin position="1093"/>
        <end position="1210"/>
    </location>
</feature>
<feature type="coiled-coil region" evidence="5">
    <location>
        <begin position="290"/>
        <end position="321"/>
    </location>
</feature>
<keyword evidence="4" id="KW-0378">Hydrolase</keyword>
<comment type="caution">
    <text evidence="8">The sequence shown here is derived from an EMBL/GenBank/DDBJ whole genome shotgun (WGS) entry which is preliminary data.</text>
</comment>
<gene>
    <name evidence="8" type="ORF">Tci_007217</name>
</gene>
<dbReference type="InterPro" id="IPR036875">
    <property type="entry name" value="Znf_CCHC_sf"/>
</dbReference>
<dbReference type="InterPro" id="IPR050951">
    <property type="entry name" value="Retrovirus_Pol_polyprotein"/>
</dbReference>
<evidence type="ECO:0000256" key="3">
    <source>
        <dbReference type="ARBA" id="ARBA00022722"/>
    </source>
</evidence>
<dbReference type="InterPro" id="IPR043128">
    <property type="entry name" value="Rev_trsase/Diguanyl_cyclase"/>
</dbReference>
<dbReference type="Pfam" id="PF03732">
    <property type="entry name" value="Retrotrans_gag"/>
    <property type="match status" value="1"/>
</dbReference>
<dbReference type="Gene3D" id="3.30.70.270">
    <property type="match status" value="1"/>
</dbReference>
<feature type="coiled-coil region" evidence="5">
    <location>
        <begin position="2385"/>
        <end position="2412"/>
    </location>
</feature>
<keyword evidence="8" id="KW-0239">DNA-directed DNA polymerase</keyword>
<keyword evidence="3" id="KW-0540">Nuclease</keyword>
<dbReference type="InterPro" id="IPR013103">
    <property type="entry name" value="RVT_2"/>
</dbReference>
<dbReference type="Pfam" id="PF00665">
    <property type="entry name" value="rve"/>
    <property type="match status" value="1"/>
</dbReference>
<dbReference type="Pfam" id="PF00078">
    <property type="entry name" value="RVT_1"/>
    <property type="match status" value="1"/>
</dbReference>
<evidence type="ECO:0000256" key="2">
    <source>
        <dbReference type="ARBA" id="ARBA00022695"/>
    </source>
</evidence>
<dbReference type="PANTHER" id="PTHR37984:SF5">
    <property type="entry name" value="PROTEIN NYNRIN-LIKE"/>
    <property type="match status" value="1"/>
</dbReference>
<evidence type="ECO:0000256" key="1">
    <source>
        <dbReference type="ARBA" id="ARBA00022679"/>
    </source>
</evidence>
<dbReference type="CDD" id="cd01647">
    <property type="entry name" value="RT_LTR"/>
    <property type="match status" value="1"/>
</dbReference>
<dbReference type="GO" id="GO:0015074">
    <property type="term" value="P:DNA integration"/>
    <property type="evidence" value="ECO:0007669"/>
    <property type="project" value="InterPro"/>
</dbReference>
<dbReference type="Pfam" id="PF07727">
    <property type="entry name" value="RVT_2"/>
    <property type="match status" value="1"/>
</dbReference>
<dbReference type="InterPro" id="IPR043502">
    <property type="entry name" value="DNA/RNA_pol_sf"/>
</dbReference>
<dbReference type="InterPro" id="IPR036397">
    <property type="entry name" value="RNaseH_sf"/>
</dbReference>
<dbReference type="GO" id="GO:0003676">
    <property type="term" value="F:nucleic acid binding"/>
    <property type="evidence" value="ECO:0007669"/>
    <property type="project" value="InterPro"/>
</dbReference>
<dbReference type="SUPFAM" id="SSF56672">
    <property type="entry name" value="DNA/RNA polymerases"/>
    <property type="match status" value="1"/>
</dbReference>
<reference evidence="8" key="1">
    <citation type="journal article" date="2019" name="Sci. Rep.">
        <title>Draft genome of Tanacetum cinerariifolium, the natural source of mosquito coil.</title>
        <authorList>
            <person name="Yamashiro T."/>
            <person name="Shiraishi A."/>
            <person name="Satake H."/>
            <person name="Nakayama K."/>
        </authorList>
    </citation>
    <scope>NUCLEOTIDE SEQUENCE</scope>
</reference>
<dbReference type="InterPro" id="IPR012337">
    <property type="entry name" value="RNaseH-like_sf"/>
</dbReference>
<dbReference type="Gene3D" id="3.10.10.10">
    <property type="entry name" value="HIV Type 1 Reverse Transcriptase, subunit A, domain 1"/>
    <property type="match status" value="1"/>
</dbReference>
<keyword evidence="1" id="KW-0808">Transferase</keyword>
<protein>
    <submittedName>
        <fullName evidence="8">DNA-directed DNA polymerase</fullName>
    </submittedName>
</protein>
<name>A0A6L2JEP7_TANCI</name>
<dbReference type="InterPro" id="IPR000477">
    <property type="entry name" value="RT_dom"/>
</dbReference>
<dbReference type="PROSITE" id="PS50994">
    <property type="entry name" value="INTEGRASE"/>
    <property type="match status" value="1"/>
</dbReference>
<evidence type="ECO:0000256" key="6">
    <source>
        <dbReference type="SAM" id="MobiDB-lite"/>
    </source>
</evidence>
<feature type="region of interest" description="Disordered" evidence="6">
    <location>
        <begin position="1671"/>
        <end position="1714"/>
    </location>
</feature>
<keyword evidence="2" id="KW-0548">Nucleotidyltransferase</keyword>
<evidence type="ECO:0000256" key="4">
    <source>
        <dbReference type="ARBA" id="ARBA00022759"/>
    </source>
</evidence>
<dbReference type="Gene3D" id="2.40.70.10">
    <property type="entry name" value="Acid Proteases"/>
    <property type="match status" value="1"/>
</dbReference>
<feature type="compositionally biased region" description="Polar residues" evidence="6">
    <location>
        <begin position="1"/>
        <end position="16"/>
    </location>
</feature>
<feature type="compositionally biased region" description="Basic residues" evidence="6">
    <location>
        <begin position="17"/>
        <end position="26"/>
    </location>
</feature>
<evidence type="ECO:0000313" key="8">
    <source>
        <dbReference type="EMBL" id="GEU35239.1"/>
    </source>
</evidence>
<sequence length="2836" mass="322697">MSTRSSSNLVGETSTNPKHRNRRRSKQIVEPFSLEETPIVTMADQRTMTELLQAPTEGYGDAIVIPAIITENFELKHGLLNLGAARKKNPPRSIPTWEDLVSKFINQFFPPSKTTNLRNEITNFQQKFEETFSEAWDCFKDLLCACPQYGFTELRQLDTFYNALNSTDQDSLNAAVGCNLLTKTPRDALTIIENKLKVRNSRNKLVVLRVSTNAPSSSTPHYPEIAALVDVVKAMLLQKSSPPAFVKAVEEICVTCGGLHPYHQWQRNQNYQAPIQQTQVALSNELSNFKKINYANMKAMQNQINNMKNELRNEMQSLIQTSMSNQTNELKNMMASFFQMNNASSSGSGTLLRNTVANLRGDLKVITTQSGVSYDGPPIPPPFSSLPKVVERELDTIPYPSRANKQKLREKDDNLASKFVEIFRELHFELIFTDALLHMLKFASMFKILLNNKEKIFKLAKMPVNENFSAVILKKLPEKLGDPDKRSFLSPNLLPCIELADRSTTRPTSIAEDVFVKVGKFHFPVDFIVVDYIVEPRVSLILKRPFLRTTRALIDVVRVDDEAITIKEVTLFWKKLKLVLPNDSIPSGIDDADFDPDGDPFLLEKLLNDDPSSPLPSKELHFGEIKMIKSSIDDPPELELKDLPSHLEYAFLEGTDKLPVTISKELKDEEKINLLKALKSHKQSITWKISDIKGIDLSFCTHKILMEDDFKPAIQHQRRVNLKIHDVIKKKVIKLLDTRLIYPIFDSTWVSPVHCVPKKGDYRKLNDVTRKDNFPFPFMEQILERLAGNEYYYFLDGFSRYFQIPIDPKDQEKTTFTCPYGTFAYRCMPFGLCNALGTFQRCMMAIFYDMIEETMEVFMDDFSVFGDSFSYCLSHLDKMLKRCEDTNLVLNLEKCHFMVKEGIVLEHKISNSMFEVDKAKVDVIAELPHPTSVKETPFVFSKECIEAFNILNKKLTEASILVAPDWDLPFEIMYDASDYAERYLVVDHLSRLENPHQSDTKKKEITKTFPHETLGMVTFHGDSSTSWRCVHDQEVVDILTACHNGPTKGHHGANYTAMKVFDSGFYWPAIYRDAHDLVTQCDACQHQGKISQHDEMPQNAIQVCEIFDVWGIDFMGPFLSSRGNKYIVDVDYLSKWVKAQALPTNDARVVVKFLKSLFARFRTPRAIISDRDTHFCNDQFAKVMLKYGVTHHLSTMYHPQTSGQVEVLDRRCTPYKLVYGKTCHLPIELEQKAYWALQHCNFDLKTAGDHQKVQMNELNELQHQAYENSLIYKEKKKKIRDSKIKNRVFNVGDRVLLFNSRLKIFLGKLKTRWTGPFIIVQVFLYRTIKLSQNDGNFKISPRTSVKLSVFNHREVMTFYGEVVSKVNRDDSVPRSGCYGSVVSPHRLIVSHWEVINGVLQPVSPTTVEQRLARKNKLKACGTLLMALPDKHQLKFNTHKDAKTLMEAIEKRFGENTKTKKKLISHLEILGVSLSQEDINLKFLRSLPTEWRTHTLIWRNKTDLGEQSLNDLFNSLKIYKAEVKSSSSARTSTQNFVFVSSSNTDSTNEPVSAAASVSTVSAKIHASALLNVDSLSNRTGRNLGANGPTSIRFDVSKVECHNYHRKGHFARECRSPKDTRRNGKAEPQMRNVPVETSTLNALVSQCDDVGSYGRSFQADEEPNNYALMAFSSSSSSFDNEPTEQVKSPRPSINHVKTSIPPATPKTAIPKPTRNGNRKNRKACFVCKSLTYLIKDCNYHEKKIAQTTARNHARRTSYYFCPQISVTRPRQAKTVVTNTSSPPRRHINSSPSPKANNFPQKVTTVTALMVNVAKDKGVIDSGCSRHMTRNMSYLSNFEELNGGYVSFSGKISGKGKFDGKVDERFLVRYFNIDEDATFDEKEPEFEGRKPELEVNVSPSRYRKLSAEFEDFSNNSINEDNAADSLVPAVELEDITYSDDEDNVGAETDYNNLETSTTVSPIPTKRVHKDHLVTQIIGDLSSATQTRSMTRVSKDQGKRAIGTKWVFKNKKDERGIVVRNKARLVEQGHTQEEGIDYEEVFAPVARIEAIRLFLACASFMGFMVYQMDVKSAFMYGTIEEKVYVCQPLGFEDPDYPDKLYKVVKALYGLHQAPRACPDQTVSGKDSLNPLMADNLPKIVWYLTHYVSLMKSWLVQKQMTLGQTTTGKEISNPFMAGVNTPRNDKDRLELIEWMVFLLPSDEKVRIGVSAVDLQVSAVGLILLLLVQKFLLFGKKFNFSKYIFDSLVRNVDSLTKFYMYPRFLQLMIRKQVGDLSSHTTKYSSPALTQKVFANIRRVGKGCSGVETPHFDGMIVEQHVDEGAAEVNVKDVSTIGVATEGVVSAADNVVPTAIEEPSIPSTTTTITRSTFNFLNTCTTLTRRFEHLEQDKIAQALEITKLKQRVKKLERRNRTSKLKRLKKVGTAQRIETSDDTVMDDVSKQGRMIADMDVDINVTLKDVALDAKIDESVDIQGRQSESQAKIYQIDVEHADKVSSMQDDDVEPAKLQEVVEVVTTAKLITKVVTAANATITAADPQLTTAAAPTLTTAPSTTRRRKRVVIRDPEETATPSTIVHSKAKSKDKGKGILRKQKDDNVVRRYQALKRKPHIEAQARKNMMIYLRSVPGFKIDYFKGITYDDIRLIFKKHFNSNVAFLQKTKEQMDEEDSKALKRISESKEDKVAKKKKLDEEVEEVKEIRKHLMIVPNEDDDVYTKATPLAIKAHVIDYEEDLEVLWQLVKERFAFTKPKNFFDDFLLTTLRAMFEKPDIQAQIWKNQRSVHGLAKVKKRKYQLTRFTMDQMLNNMRLEVEEDEVEKESEVSLELLSFGVDAAKDFKENMLSV</sequence>
<organism evidence="8">
    <name type="scientific">Tanacetum cinerariifolium</name>
    <name type="common">Dalmatian daisy</name>
    <name type="synonym">Chrysanthemum cinerariifolium</name>
    <dbReference type="NCBI Taxonomy" id="118510"/>
    <lineage>
        <taxon>Eukaryota</taxon>
        <taxon>Viridiplantae</taxon>
        <taxon>Streptophyta</taxon>
        <taxon>Embryophyta</taxon>
        <taxon>Tracheophyta</taxon>
        <taxon>Spermatophyta</taxon>
        <taxon>Magnoliopsida</taxon>
        <taxon>eudicotyledons</taxon>
        <taxon>Gunneridae</taxon>
        <taxon>Pentapetalae</taxon>
        <taxon>asterids</taxon>
        <taxon>campanulids</taxon>
        <taxon>Asterales</taxon>
        <taxon>Asteraceae</taxon>
        <taxon>Asteroideae</taxon>
        <taxon>Anthemideae</taxon>
        <taxon>Anthemidinae</taxon>
        <taxon>Tanacetum</taxon>
    </lineage>
</organism>
<dbReference type="Gene3D" id="1.10.340.70">
    <property type="match status" value="1"/>
</dbReference>
<dbReference type="EMBL" id="BKCJ010000668">
    <property type="protein sequence ID" value="GEU35239.1"/>
    <property type="molecule type" value="Genomic_DNA"/>
</dbReference>
<evidence type="ECO:0000259" key="7">
    <source>
        <dbReference type="PROSITE" id="PS50994"/>
    </source>
</evidence>
<dbReference type="GO" id="GO:0003887">
    <property type="term" value="F:DNA-directed DNA polymerase activity"/>
    <property type="evidence" value="ECO:0007669"/>
    <property type="project" value="UniProtKB-KW"/>
</dbReference>